<keyword evidence="3 6" id="KW-1133">Transmembrane helix</keyword>
<dbReference type="Proteomes" id="UP000695562">
    <property type="component" value="Unassembled WGS sequence"/>
</dbReference>
<dbReference type="PANTHER" id="PTHR28128">
    <property type="entry name" value="GOLGI APPARATUS MEMBRANE PROTEIN TVP15"/>
    <property type="match status" value="1"/>
</dbReference>
<evidence type="ECO:0008006" key="9">
    <source>
        <dbReference type="Google" id="ProtNLM"/>
    </source>
</evidence>
<evidence type="ECO:0000256" key="2">
    <source>
        <dbReference type="ARBA" id="ARBA00022692"/>
    </source>
</evidence>
<keyword evidence="8" id="KW-1185">Reference proteome</keyword>
<feature type="transmembrane region" description="Helical" evidence="6">
    <location>
        <begin position="67"/>
        <end position="88"/>
    </location>
</feature>
<evidence type="ECO:0000256" key="3">
    <source>
        <dbReference type="ARBA" id="ARBA00022989"/>
    </source>
</evidence>
<keyword evidence="2 6" id="KW-0812">Transmembrane</keyword>
<feature type="transmembrane region" description="Helical" evidence="6">
    <location>
        <begin position="36"/>
        <end position="60"/>
    </location>
</feature>
<gene>
    <name evidence="7" type="ORF">CYY_009518</name>
</gene>
<dbReference type="PANTHER" id="PTHR28128:SF1">
    <property type="entry name" value="GOLGI APPARATUS MEMBRANE PROTEIN TVP15"/>
    <property type="match status" value="1"/>
</dbReference>
<keyword evidence="4 6" id="KW-0472">Membrane</keyword>
<evidence type="ECO:0000313" key="7">
    <source>
        <dbReference type="EMBL" id="KAF2069158.1"/>
    </source>
</evidence>
<proteinExistence type="predicted"/>
<feature type="transmembrane region" description="Helical" evidence="6">
    <location>
        <begin position="94"/>
        <end position="116"/>
    </location>
</feature>
<dbReference type="OrthoDB" id="423534at2759"/>
<name>A0A8J4PLG3_9MYCE</name>
<feature type="region of interest" description="Disordered" evidence="5">
    <location>
        <begin position="127"/>
        <end position="146"/>
    </location>
</feature>
<comment type="subcellular location">
    <subcellularLocation>
        <location evidence="1">Membrane</location>
        <topology evidence="1">Multi-pass membrane protein</topology>
    </subcellularLocation>
</comment>
<protein>
    <recommendedName>
        <fullName evidence="9">COPI associated protein</fullName>
    </recommendedName>
</protein>
<accession>A0A8J4PLG3</accession>
<dbReference type="GO" id="GO:0016192">
    <property type="term" value="P:vesicle-mediated transport"/>
    <property type="evidence" value="ECO:0007669"/>
    <property type="project" value="TreeGrafter"/>
</dbReference>
<dbReference type="InterPro" id="IPR013714">
    <property type="entry name" value="Golgi_TVP15"/>
</dbReference>
<evidence type="ECO:0000256" key="5">
    <source>
        <dbReference type="SAM" id="MobiDB-lite"/>
    </source>
</evidence>
<sequence>MARTNVSLIFSILGVLGGLFVLAVGIYLFVTGLWHSIIRFVLGCYYLLFGVCIVLFEFIFPSIMVHLFGFYTYYFGKGTLFITMGLLILENNGFFLAAGIIVIAIGIVFCIAHFVFGRPSPLVDRSNGDVHHNRHPNEQDPKHQTA</sequence>
<reference evidence="7" key="1">
    <citation type="submission" date="2020-01" db="EMBL/GenBank/DDBJ databases">
        <title>Development of genomics and gene disruption for Polysphondylium violaceum indicates a role for the polyketide synthase stlB in stalk morphogenesis.</title>
        <authorList>
            <person name="Narita B."/>
            <person name="Kawabe Y."/>
            <person name="Kin K."/>
            <person name="Saito T."/>
            <person name="Gibbs R."/>
            <person name="Kuspa A."/>
            <person name="Muzny D."/>
            <person name="Queller D."/>
            <person name="Richards S."/>
            <person name="Strassman J."/>
            <person name="Sucgang R."/>
            <person name="Worley K."/>
            <person name="Schaap P."/>
        </authorList>
    </citation>
    <scope>NUCLEOTIDE SEQUENCE</scope>
    <source>
        <strain evidence="7">QSvi11</strain>
    </source>
</reference>
<evidence type="ECO:0000256" key="6">
    <source>
        <dbReference type="SAM" id="Phobius"/>
    </source>
</evidence>
<comment type="caution">
    <text evidence="7">The sequence shown here is derived from an EMBL/GenBank/DDBJ whole genome shotgun (WGS) entry which is preliminary data.</text>
</comment>
<dbReference type="EMBL" id="AJWJ01000730">
    <property type="protein sequence ID" value="KAF2069158.1"/>
    <property type="molecule type" value="Genomic_DNA"/>
</dbReference>
<evidence type="ECO:0000256" key="4">
    <source>
        <dbReference type="ARBA" id="ARBA00023136"/>
    </source>
</evidence>
<dbReference type="Pfam" id="PF08507">
    <property type="entry name" value="COPI_assoc"/>
    <property type="match status" value="1"/>
</dbReference>
<evidence type="ECO:0000256" key="1">
    <source>
        <dbReference type="ARBA" id="ARBA00004141"/>
    </source>
</evidence>
<evidence type="ECO:0000313" key="8">
    <source>
        <dbReference type="Proteomes" id="UP000695562"/>
    </source>
</evidence>
<dbReference type="GO" id="GO:0000139">
    <property type="term" value="C:Golgi membrane"/>
    <property type="evidence" value="ECO:0007669"/>
    <property type="project" value="TreeGrafter"/>
</dbReference>
<dbReference type="AlphaFoldDB" id="A0A8J4PLG3"/>
<organism evidence="7 8">
    <name type="scientific">Polysphondylium violaceum</name>
    <dbReference type="NCBI Taxonomy" id="133409"/>
    <lineage>
        <taxon>Eukaryota</taxon>
        <taxon>Amoebozoa</taxon>
        <taxon>Evosea</taxon>
        <taxon>Eumycetozoa</taxon>
        <taxon>Dictyostelia</taxon>
        <taxon>Dictyosteliales</taxon>
        <taxon>Dictyosteliaceae</taxon>
        <taxon>Polysphondylium</taxon>
    </lineage>
</organism>
<feature type="transmembrane region" description="Helical" evidence="6">
    <location>
        <begin position="7"/>
        <end position="30"/>
    </location>
</feature>